<reference evidence="2" key="1">
    <citation type="journal article" date="2023" name="Nat. Plants">
        <title>Single-cell RNA sequencing provides a high-resolution roadmap for understanding the multicellular compartmentation of specialized metabolism.</title>
        <authorList>
            <person name="Sun S."/>
            <person name="Shen X."/>
            <person name="Li Y."/>
            <person name="Li Y."/>
            <person name="Wang S."/>
            <person name="Li R."/>
            <person name="Zhang H."/>
            <person name="Shen G."/>
            <person name="Guo B."/>
            <person name="Wei J."/>
            <person name="Xu J."/>
            <person name="St-Pierre B."/>
            <person name="Chen S."/>
            <person name="Sun C."/>
        </authorList>
    </citation>
    <scope>NUCLEOTIDE SEQUENCE [LARGE SCALE GENOMIC DNA]</scope>
</reference>
<evidence type="ECO:0000313" key="2">
    <source>
        <dbReference type="Proteomes" id="UP001060085"/>
    </source>
</evidence>
<name>A0ACC0AUA9_CATRO</name>
<gene>
    <name evidence="1" type="ORF">M9H77_23802</name>
</gene>
<evidence type="ECO:0000313" key="1">
    <source>
        <dbReference type="EMBL" id="KAI5664479.1"/>
    </source>
</evidence>
<comment type="caution">
    <text evidence="1">The sequence shown here is derived from an EMBL/GenBank/DDBJ whole genome shotgun (WGS) entry which is preliminary data.</text>
</comment>
<keyword evidence="2" id="KW-1185">Reference proteome</keyword>
<dbReference type="EMBL" id="CM044705">
    <property type="protein sequence ID" value="KAI5664479.1"/>
    <property type="molecule type" value="Genomic_DNA"/>
</dbReference>
<organism evidence="1 2">
    <name type="scientific">Catharanthus roseus</name>
    <name type="common">Madagascar periwinkle</name>
    <name type="synonym">Vinca rosea</name>
    <dbReference type="NCBI Taxonomy" id="4058"/>
    <lineage>
        <taxon>Eukaryota</taxon>
        <taxon>Viridiplantae</taxon>
        <taxon>Streptophyta</taxon>
        <taxon>Embryophyta</taxon>
        <taxon>Tracheophyta</taxon>
        <taxon>Spermatophyta</taxon>
        <taxon>Magnoliopsida</taxon>
        <taxon>eudicotyledons</taxon>
        <taxon>Gunneridae</taxon>
        <taxon>Pentapetalae</taxon>
        <taxon>asterids</taxon>
        <taxon>lamiids</taxon>
        <taxon>Gentianales</taxon>
        <taxon>Apocynaceae</taxon>
        <taxon>Rauvolfioideae</taxon>
        <taxon>Vinceae</taxon>
        <taxon>Catharanthinae</taxon>
        <taxon>Catharanthus</taxon>
    </lineage>
</organism>
<accession>A0ACC0AUA9</accession>
<sequence length="561" mass="63456">MNSDSTVSSMAFVEGKEEEVNEVEFEEDEEEELSWSSESEIGDALDFLDSKDDSEGIDGGFTPQTRRPNAHGGLHSRPNTSSFQPLANRNQKFTSRIRASPLEEWEGRLNVGMSNSVTTAIRGSVRDMAIGKTKTTEKADRATVEQAIDPRTRMVLFKMLNRGIFNYINGCISTGKEANVYHATKSDGQELAIKVYKTSVLVFKDRDRYVQGDYRFRYGYCKHNPRKMVKTWAEKEMRNLMRLKAAGIRCPTPLLLRLHVLVMEFIGKSGWAASRLKDAALSLDKLREGYVEMIMAMRTLYKKCKLVHGDLSEYNILYFEGHLYVIDVSQAVDLDHPHALDFLREDCVHVSDFFKKHGVAVMAIRELFDFIVDPSINDESVDGYLEEVQQKILARGNVISREEEIADSVFMQSYIPKTLDDVRNAEEDVQRITSGQDTGDMYYKTITGLKQALPISNPSLTETRPQEQSGEEDSPGPGNKLSDLDNAGEGTGSDEDESDLTDSEGRDSASENEQPSSIDRKAARKENKKKVKEEKREARKHKVPKAVKKKKKKLAKAKKYR</sequence>
<protein>
    <submittedName>
        <fullName evidence="1">Uncharacterized protein</fullName>
    </submittedName>
</protein>
<dbReference type="Proteomes" id="UP001060085">
    <property type="component" value="Linkage Group LG05"/>
</dbReference>
<proteinExistence type="predicted"/>